<keyword evidence="3" id="KW-1185">Reference proteome</keyword>
<organism evidence="2 3">
    <name type="scientific">Funneliformis geosporum</name>
    <dbReference type="NCBI Taxonomy" id="1117311"/>
    <lineage>
        <taxon>Eukaryota</taxon>
        <taxon>Fungi</taxon>
        <taxon>Fungi incertae sedis</taxon>
        <taxon>Mucoromycota</taxon>
        <taxon>Glomeromycotina</taxon>
        <taxon>Glomeromycetes</taxon>
        <taxon>Glomerales</taxon>
        <taxon>Glomeraceae</taxon>
        <taxon>Funneliformis</taxon>
    </lineage>
</organism>
<dbReference type="AlphaFoldDB" id="A0A9W4WWM4"/>
<accession>A0A9W4WWM4</accession>
<feature type="region of interest" description="Disordered" evidence="1">
    <location>
        <begin position="157"/>
        <end position="184"/>
    </location>
</feature>
<feature type="non-terminal residue" evidence="2">
    <location>
        <position position="544"/>
    </location>
</feature>
<dbReference type="Proteomes" id="UP001153678">
    <property type="component" value="Unassembled WGS sequence"/>
</dbReference>
<dbReference type="OrthoDB" id="2440340at2759"/>
<dbReference type="EMBL" id="CAMKVN010008066">
    <property type="protein sequence ID" value="CAI2192161.1"/>
    <property type="molecule type" value="Genomic_DNA"/>
</dbReference>
<comment type="caution">
    <text evidence="2">The sequence shown here is derived from an EMBL/GenBank/DDBJ whole genome shotgun (WGS) entry which is preliminary data.</text>
</comment>
<proteinExistence type="predicted"/>
<evidence type="ECO:0000313" key="2">
    <source>
        <dbReference type="EMBL" id="CAI2192161.1"/>
    </source>
</evidence>
<sequence>MTTGTLTTSTALKNAIIESFDDCIKDYKNWGLEHTLQYLEDSNINFDEKDYPFIKRQVIDKAVEVFNNPYTTKTITNKAKSLIKNLRNSSKMSTKAAEIFQRQKNKTEQNRFYYCMDKNVRKIETTISSVHVREVKRHAETSKQAIRINFIRTPNISSRRGNERAGNFPEIDNDDSDNDEDKSDNVLLQSESEVSNDKNSAQIFKLFLLCGYPQIITTATASTTTATEEADEAGVNNRQVSVISVEVDSQFQEFQETYFAMRNDMKWKLPSDSYVEDIIFNYAKDRPYECLSHSFILDTENENIMNLFNKSDKEYIKTYNVIADPELEDDLIEYLLTYNETDLSKMREKINAGIGITPYDPKKNFDYQYIYQVFVSLYELRSTDFTRAHLEGWFNSNLWITTEFIRGEGCSRASSERKNRGRESTETRAKIGRKCDGILRELASIEEYAVSEEGNLCVGKSGTKYLTDCGLKMPKVMKDMIKQKINKHGIDFVKSQHFEIVGFLHSGNKCFLLYNSIYLSNNTVPSLLEIEDLIFLIHKVLVAK</sequence>
<protein>
    <submittedName>
        <fullName evidence="2">1164_t:CDS:1</fullName>
    </submittedName>
</protein>
<evidence type="ECO:0000313" key="3">
    <source>
        <dbReference type="Proteomes" id="UP001153678"/>
    </source>
</evidence>
<reference evidence="2" key="1">
    <citation type="submission" date="2022-08" db="EMBL/GenBank/DDBJ databases">
        <authorList>
            <person name="Kallberg Y."/>
            <person name="Tangrot J."/>
            <person name="Rosling A."/>
        </authorList>
    </citation>
    <scope>NUCLEOTIDE SEQUENCE</scope>
    <source>
        <strain evidence="2">Wild A</strain>
    </source>
</reference>
<name>A0A9W4WWM4_9GLOM</name>
<gene>
    <name evidence="2" type="ORF">FWILDA_LOCUS15438</name>
</gene>
<feature type="compositionally biased region" description="Acidic residues" evidence="1">
    <location>
        <begin position="171"/>
        <end position="182"/>
    </location>
</feature>
<evidence type="ECO:0000256" key="1">
    <source>
        <dbReference type="SAM" id="MobiDB-lite"/>
    </source>
</evidence>